<dbReference type="Pfam" id="PF10282">
    <property type="entry name" value="Lactonase"/>
    <property type="match status" value="1"/>
</dbReference>
<keyword evidence="2" id="KW-0313">Glucose metabolism</keyword>
<evidence type="ECO:0000256" key="2">
    <source>
        <dbReference type="ARBA" id="ARBA00022526"/>
    </source>
</evidence>
<keyword evidence="2" id="KW-0119">Carbohydrate metabolism</keyword>
<dbReference type="AlphaFoldDB" id="A0A7H1AZS8"/>
<evidence type="ECO:0000313" key="3">
    <source>
        <dbReference type="EMBL" id="QNS01983.1"/>
    </source>
</evidence>
<dbReference type="Gene3D" id="2.130.10.10">
    <property type="entry name" value="YVTN repeat-like/Quinoprotein amine dehydrogenase"/>
    <property type="match status" value="1"/>
</dbReference>
<gene>
    <name evidence="3" type="primary">pgl</name>
    <name evidence="3" type="ORF">ICW73_00735</name>
</gene>
<dbReference type="InterPro" id="IPR015943">
    <property type="entry name" value="WD40/YVTN_repeat-like_dom_sf"/>
</dbReference>
<dbReference type="GO" id="GO:0017057">
    <property type="term" value="F:6-phosphogluconolactonase activity"/>
    <property type="evidence" value="ECO:0007669"/>
    <property type="project" value="UniProtKB-EC"/>
</dbReference>
<evidence type="ECO:0000313" key="4">
    <source>
        <dbReference type="Proteomes" id="UP000516346"/>
    </source>
</evidence>
<dbReference type="PANTHER" id="PTHR30344:SF1">
    <property type="entry name" value="6-PHOSPHOGLUCONOLACTONASE"/>
    <property type="match status" value="1"/>
</dbReference>
<name>A0A7H1AZS8_9GAMM</name>
<accession>A0A7H1AZS8</accession>
<sequence>MKKIVYISNSDCENIEVWELNKNGKMNLIQKINTYGNVQPISIIKKHNLLYAGLRPNNRIDVYSINNNGLLNNTNTSFIPGPPNYISFDQDENFLFCSSYHKNCISVSPLNKYGIPQQPIQIIHNIKGCHAAKMNHKYNILFVTSLKEDCIYFYYLTEFGILKSTNQTPIYTQKKSGPRHLVFHPNYKFMYTINELNGTIDVWSITNEGNLIKIENIQNINILDCQISQSYWSADIHITSCGRFLYVSDRILNTISLFHVNKDNKKLIFYTSYVTAEQPRSFCIDTDNCLLIVIGQKSNKIVIYSISENTGELTKLNSYKTNIGALWVLIHNIV</sequence>
<dbReference type="EC" id="3.1.1.31" evidence="3"/>
<protein>
    <submittedName>
        <fullName evidence="3">6-phosphogluconolactonase</fullName>
        <ecNumber evidence="3">3.1.1.31</ecNumber>
    </submittedName>
</protein>
<evidence type="ECO:0000256" key="1">
    <source>
        <dbReference type="ARBA" id="ARBA00005564"/>
    </source>
</evidence>
<dbReference type="NCBIfam" id="NF008258">
    <property type="entry name" value="PRK11028.1"/>
    <property type="match status" value="1"/>
</dbReference>
<comment type="similarity">
    <text evidence="1">Belongs to the cycloisomerase 2 family.</text>
</comment>
<reference evidence="3 4" key="1">
    <citation type="submission" date="2020-09" db="EMBL/GenBank/DDBJ databases">
        <title>Genome sequence of the banana aphid, Pentalonia nigronervosa Coquerel (Hemiptera: Aphididae) and its symbionts.</title>
        <authorList>
            <person name="Mathers T.C."/>
            <person name="Mugford S.T."/>
            <person name="Hogenhout S.A."/>
            <person name="Tripathi L."/>
        </authorList>
    </citation>
    <scope>NUCLEOTIDE SEQUENCE [LARGE SCALE GENOMIC DNA]</scope>
    <source>
        <strain evidence="3">Ba4</strain>
    </source>
</reference>
<dbReference type="SUPFAM" id="SSF101908">
    <property type="entry name" value="Putative isomerase YbhE"/>
    <property type="match status" value="1"/>
</dbReference>
<keyword evidence="3" id="KW-0378">Hydrolase</keyword>
<dbReference type="InterPro" id="IPR050282">
    <property type="entry name" value="Cycloisomerase_2"/>
</dbReference>
<dbReference type="GO" id="GO:0005829">
    <property type="term" value="C:cytosol"/>
    <property type="evidence" value="ECO:0007669"/>
    <property type="project" value="TreeGrafter"/>
</dbReference>
<organism evidence="3 4">
    <name type="scientific">Buchnera aphidicola</name>
    <name type="common">Pentalonia nigronervosa</name>
    <dbReference type="NCBI Taxonomy" id="1309793"/>
    <lineage>
        <taxon>Bacteria</taxon>
        <taxon>Pseudomonadati</taxon>
        <taxon>Pseudomonadota</taxon>
        <taxon>Gammaproteobacteria</taxon>
        <taxon>Enterobacterales</taxon>
        <taxon>Erwiniaceae</taxon>
        <taxon>Buchnera</taxon>
    </lineage>
</organism>
<proteinExistence type="inferred from homology"/>
<dbReference type="GO" id="GO:0006006">
    <property type="term" value="P:glucose metabolic process"/>
    <property type="evidence" value="ECO:0007669"/>
    <property type="project" value="UniProtKB-KW"/>
</dbReference>
<dbReference type="EMBL" id="CP061275">
    <property type="protein sequence ID" value="QNS01983.1"/>
    <property type="molecule type" value="Genomic_DNA"/>
</dbReference>
<dbReference type="InterPro" id="IPR019405">
    <property type="entry name" value="Lactonase_7-beta_prop"/>
</dbReference>
<dbReference type="Proteomes" id="UP000516346">
    <property type="component" value="Chromosome"/>
</dbReference>
<dbReference type="PANTHER" id="PTHR30344">
    <property type="entry name" value="6-PHOSPHOGLUCONOLACTONASE-RELATED"/>
    <property type="match status" value="1"/>
</dbReference>